<protein>
    <recommendedName>
        <fullName evidence="4">Twitching motility protein PilT</fullName>
    </recommendedName>
</protein>
<dbReference type="EMBL" id="VFPV01000001">
    <property type="protein sequence ID" value="TQN07825.1"/>
    <property type="molecule type" value="Genomic_DNA"/>
</dbReference>
<evidence type="ECO:0008006" key="4">
    <source>
        <dbReference type="Google" id="ProtNLM"/>
    </source>
</evidence>
<sequence>MEIFSFLNLMVEKAGSDLFFSVGAPVNLKIEGITHPLKMPALRPGQVKQVTIPRQSRGHSGCEPLKAAVRGR</sequence>
<comment type="caution">
    <text evidence="2">The sequence shown here is derived from an EMBL/GenBank/DDBJ whole genome shotgun (WGS) entry which is preliminary data.</text>
</comment>
<dbReference type="RefSeq" id="WP_244938987.1">
    <property type="nucleotide sequence ID" value="NZ_VFPV01000001.1"/>
</dbReference>
<accession>A0A543LKI5</accession>
<evidence type="ECO:0000256" key="1">
    <source>
        <dbReference type="SAM" id="MobiDB-lite"/>
    </source>
</evidence>
<evidence type="ECO:0000313" key="3">
    <source>
        <dbReference type="Proteomes" id="UP000316993"/>
    </source>
</evidence>
<reference evidence="2 3" key="1">
    <citation type="submission" date="2019-06" db="EMBL/GenBank/DDBJ databases">
        <title>Genomic Encyclopedia of Archaeal and Bacterial Type Strains, Phase II (KMG-II): from individual species to whole genera.</title>
        <authorList>
            <person name="Goeker M."/>
        </authorList>
    </citation>
    <scope>NUCLEOTIDE SEQUENCE [LARGE SCALE GENOMIC DNA]</scope>
    <source>
        <strain evidence="2 3">DSM 7270</strain>
    </source>
</reference>
<dbReference type="Proteomes" id="UP000316993">
    <property type="component" value="Unassembled WGS sequence"/>
</dbReference>
<evidence type="ECO:0000313" key="2">
    <source>
        <dbReference type="EMBL" id="TQN07825.1"/>
    </source>
</evidence>
<name>A0A543LKI5_9BURK</name>
<dbReference type="Gene3D" id="3.30.450.90">
    <property type="match status" value="1"/>
</dbReference>
<feature type="region of interest" description="Disordered" evidence="1">
    <location>
        <begin position="50"/>
        <end position="72"/>
    </location>
</feature>
<dbReference type="AlphaFoldDB" id="A0A543LKI5"/>
<proteinExistence type="predicted"/>
<organism evidence="2 3">
    <name type="scientific">Acidovorax temperans</name>
    <dbReference type="NCBI Taxonomy" id="80878"/>
    <lineage>
        <taxon>Bacteria</taxon>
        <taxon>Pseudomonadati</taxon>
        <taxon>Pseudomonadota</taxon>
        <taxon>Betaproteobacteria</taxon>
        <taxon>Burkholderiales</taxon>
        <taxon>Comamonadaceae</taxon>
        <taxon>Acidovorax</taxon>
    </lineage>
</organism>
<gene>
    <name evidence="2" type="ORF">BDD18_0976</name>
</gene>